<sequence>MNLDKNLNRIERRLIQRNLSLLKQLLERLIGLLMTNEIGTRTLEWLKIQIQQQTESYISEFEKYLNKELLNTFKLSSKLAHSTINQPFSGVPSNAMLWFNENFMSFEHTVMKNYAGDLMRIIENTLTAGIISGTPNDVLAKILIKQIPPTAKRRITVMVRDQVGHAMQQGIWRTYVEYEEVIDKFKWSGPSDSRTTAWCANRKKLTQEEPWTKNEIERYIETNPRKLKGLEIRADHGTFLHPHIQCRHRLLALPKPAKLIGNQFLNQ</sequence>
<dbReference type="Pfam" id="PF04233">
    <property type="entry name" value="Phage_Mu_F"/>
    <property type="match status" value="1"/>
</dbReference>
<dbReference type="RefSeq" id="WP_184618642.1">
    <property type="nucleotide sequence ID" value="NZ_JACHEX010000001.1"/>
</dbReference>
<organism evidence="2 3">
    <name type="scientific">Thermosipho japonicus</name>
    <dbReference type="NCBI Taxonomy" id="90323"/>
    <lineage>
        <taxon>Bacteria</taxon>
        <taxon>Thermotogati</taxon>
        <taxon>Thermotogota</taxon>
        <taxon>Thermotogae</taxon>
        <taxon>Thermotogales</taxon>
        <taxon>Fervidobacteriaceae</taxon>
        <taxon>Thermosipho</taxon>
    </lineage>
</organism>
<gene>
    <name evidence="2" type="ORF">HNP65_000316</name>
</gene>
<feature type="domain" description="Phage head morphogenesis" evidence="1">
    <location>
        <begin position="122"/>
        <end position="202"/>
    </location>
</feature>
<keyword evidence="3" id="KW-1185">Reference proteome</keyword>
<dbReference type="AlphaFoldDB" id="A0A841GL84"/>
<evidence type="ECO:0000313" key="2">
    <source>
        <dbReference type="EMBL" id="MBB6061894.1"/>
    </source>
</evidence>
<comment type="caution">
    <text evidence="2">The sequence shown here is derived from an EMBL/GenBank/DDBJ whole genome shotgun (WGS) entry which is preliminary data.</text>
</comment>
<name>A0A841GL84_9BACT</name>
<evidence type="ECO:0000313" key="3">
    <source>
        <dbReference type="Proteomes" id="UP000555828"/>
    </source>
</evidence>
<dbReference type="EMBL" id="JACHEX010000001">
    <property type="protein sequence ID" value="MBB6061894.1"/>
    <property type="molecule type" value="Genomic_DNA"/>
</dbReference>
<dbReference type="Proteomes" id="UP000555828">
    <property type="component" value="Unassembled WGS sequence"/>
</dbReference>
<reference evidence="2 3" key="1">
    <citation type="submission" date="2020-08" db="EMBL/GenBank/DDBJ databases">
        <title>Genomic Encyclopedia of Type Strains, Phase IV (KMG-IV): sequencing the most valuable type-strain genomes for metagenomic binning, comparative biology and taxonomic classification.</title>
        <authorList>
            <person name="Goeker M."/>
        </authorList>
    </citation>
    <scope>NUCLEOTIDE SEQUENCE [LARGE SCALE GENOMIC DNA]</scope>
    <source>
        <strain evidence="2 3">DSM 13481</strain>
    </source>
</reference>
<proteinExistence type="predicted"/>
<evidence type="ECO:0000259" key="1">
    <source>
        <dbReference type="Pfam" id="PF04233"/>
    </source>
</evidence>
<dbReference type="InterPro" id="IPR006528">
    <property type="entry name" value="Phage_head_morphogenesis_dom"/>
</dbReference>
<protein>
    <recommendedName>
        <fullName evidence="1">Phage head morphogenesis domain-containing protein</fullName>
    </recommendedName>
</protein>
<accession>A0A841GL84</accession>